<organism evidence="7 8">
    <name type="scientific">Staphylococcus delphini</name>
    <dbReference type="NCBI Taxonomy" id="53344"/>
    <lineage>
        <taxon>Bacteria</taxon>
        <taxon>Bacillati</taxon>
        <taxon>Bacillota</taxon>
        <taxon>Bacilli</taxon>
        <taxon>Bacillales</taxon>
        <taxon>Staphylococcaceae</taxon>
        <taxon>Staphylococcus</taxon>
        <taxon>Staphylococcus intermedius group</taxon>
    </lineage>
</organism>
<dbReference type="InterPro" id="IPR043149">
    <property type="entry name" value="TagF_N"/>
</dbReference>
<protein>
    <submittedName>
        <fullName evidence="7">CDP-glycerol--poly(Glycerophosphate) glycerophosphotransferase</fullName>
    </submittedName>
</protein>
<dbReference type="GO" id="GO:0047355">
    <property type="term" value="F:CDP-glycerol glycerophosphotransferase activity"/>
    <property type="evidence" value="ECO:0007669"/>
    <property type="project" value="InterPro"/>
</dbReference>
<dbReference type="NCBIfam" id="NF041711">
    <property type="entry name" value="TagprimaseTarB"/>
    <property type="match status" value="1"/>
</dbReference>
<comment type="subcellular location">
    <subcellularLocation>
        <location evidence="1">Cell membrane</location>
        <topology evidence="1">Peripheral membrane protein</topology>
    </subcellularLocation>
</comment>
<evidence type="ECO:0000256" key="3">
    <source>
        <dbReference type="ARBA" id="ARBA00022475"/>
    </source>
</evidence>
<reference evidence="7 8" key="1">
    <citation type="journal article" date="2017" name="PLoS ONE">
        <title>Development of a real-time PCR for detection of Staphylococcus pseudintermedius using a novel automated comparison of whole-genome sequences.</title>
        <authorList>
            <person name="Verstappen K.M."/>
            <person name="Huijbregts L."/>
            <person name="Spaninks M."/>
            <person name="Wagenaar J.A."/>
            <person name="Fluit A.C."/>
            <person name="Duim B."/>
        </authorList>
    </citation>
    <scope>NUCLEOTIDE SEQUENCE [LARGE SCALE GENOMIC DNA]</scope>
    <source>
        <strain evidence="7 8">215070706401-1</strain>
    </source>
</reference>
<dbReference type="GO" id="GO:0005886">
    <property type="term" value="C:plasma membrane"/>
    <property type="evidence" value="ECO:0007669"/>
    <property type="project" value="UniProtKB-SubCell"/>
</dbReference>
<keyword evidence="3" id="KW-1003">Cell membrane</keyword>
<dbReference type="InterPro" id="IPR049698">
    <property type="entry name" value="TarB"/>
</dbReference>
<evidence type="ECO:0000256" key="4">
    <source>
        <dbReference type="ARBA" id="ARBA00022679"/>
    </source>
</evidence>
<dbReference type="Pfam" id="PF04464">
    <property type="entry name" value="Glyphos_transf"/>
    <property type="match status" value="1"/>
</dbReference>
<dbReference type="PANTHER" id="PTHR37316:SF1">
    <property type="entry name" value="TEICHOIC ACID GLYCEROL-PHOSPHATE PRIMASE"/>
    <property type="match status" value="1"/>
</dbReference>
<evidence type="ECO:0000256" key="5">
    <source>
        <dbReference type="ARBA" id="ARBA00022944"/>
    </source>
</evidence>
<dbReference type="SUPFAM" id="SSF53756">
    <property type="entry name" value="UDP-Glycosyltransferase/glycogen phosphorylase"/>
    <property type="match status" value="1"/>
</dbReference>
<keyword evidence="6" id="KW-0472">Membrane</keyword>
<gene>
    <name evidence="7" type="ORF">B5C08_07490</name>
</gene>
<evidence type="ECO:0000313" key="8">
    <source>
        <dbReference type="Proteomes" id="UP000218335"/>
    </source>
</evidence>
<dbReference type="AlphaFoldDB" id="A0A2A4GWV7"/>
<dbReference type="GeneID" id="77325796"/>
<comment type="caution">
    <text evidence="7">The sequence shown here is derived from an EMBL/GenBank/DDBJ whole genome shotgun (WGS) entry which is preliminary data.</text>
</comment>
<evidence type="ECO:0000256" key="2">
    <source>
        <dbReference type="ARBA" id="ARBA00010488"/>
    </source>
</evidence>
<keyword evidence="4 7" id="KW-0808">Transferase</keyword>
<dbReference type="Proteomes" id="UP000218335">
    <property type="component" value="Unassembled WGS sequence"/>
</dbReference>
<dbReference type="InterPro" id="IPR043148">
    <property type="entry name" value="TagF_C"/>
</dbReference>
<name>A0A2A4GWV7_9STAP</name>
<accession>A0A2A4GWV7</accession>
<comment type="similarity">
    <text evidence="2">Belongs to the CDP-glycerol glycerophosphotransferase family.</text>
</comment>
<dbReference type="InterPro" id="IPR051612">
    <property type="entry name" value="Teichoic_Acid_Biosynth"/>
</dbReference>
<evidence type="ECO:0000313" key="7">
    <source>
        <dbReference type="EMBL" id="PCF55118.1"/>
    </source>
</evidence>
<evidence type="ECO:0000256" key="1">
    <source>
        <dbReference type="ARBA" id="ARBA00004202"/>
    </source>
</evidence>
<dbReference type="InterPro" id="IPR007554">
    <property type="entry name" value="Glycerophosphate_synth"/>
</dbReference>
<dbReference type="PANTHER" id="PTHR37316">
    <property type="entry name" value="TEICHOIC ACID GLYCEROL-PHOSPHATE PRIMASE"/>
    <property type="match status" value="1"/>
</dbReference>
<dbReference type="RefSeq" id="WP_096592759.1">
    <property type="nucleotide sequence ID" value="NZ_CP094734.1"/>
</dbReference>
<dbReference type="Gene3D" id="3.40.50.11820">
    <property type="match status" value="1"/>
</dbReference>
<dbReference type="EMBL" id="MWUU01000008">
    <property type="protein sequence ID" value="PCF55118.1"/>
    <property type="molecule type" value="Genomic_DNA"/>
</dbReference>
<dbReference type="GO" id="GO:0019350">
    <property type="term" value="P:teichoic acid biosynthetic process"/>
    <property type="evidence" value="ECO:0007669"/>
    <property type="project" value="UniProtKB-KW"/>
</dbReference>
<evidence type="ECO:0000256" key="6">
    <source>
        <dbReference type="ARBA" id="ARBA00023136"/>
    </source>
</evidence>
<sequence length="363" mass="42411">MMRYYIKAFYICMVACLSRLYSSLRIDRKHIVFLMTFKEDQLPIIYQLSQRGFNITVFAKPKDFHYLENRKHITYYPLKQSSILKQLAALATAKVVFIDTYYLMMAGWRKKEGQTVIQTWHAAGALKKFGLEDHSVDLTQKEHVEQYCAVYQATDKYLVGGQQMADCFEKAFGARYEQLLSFGSPRLTTYRHIDRQAHQQKLKKQLGIQNKVAVYLPTYREGGQTNRTIDKETFETAVPGYTLLSKYHPTVSAAAENIKMCTLDLVILADLIITDYSSLAIEASIVNTPTLFYVYDEADYEIVRGLNKYYYDIPQEYKAYDERTLYERINEGQLQPLFQKWHQYNTSESLNQVVNYVEKLVRI</sequence>
<keyword evidence="5" id="KW-0777">Teichoic acid biosynthesis</keyword>
<dbReference type="Gene3D" id="3.40.50.12580">
    <property type="match status" value="1"/>
</dbReference>
<proteinExistence type="inferred from homology"/>